<dbReference type="InterPro" id="IPR052531">
    <property type="entry name" value="CarD-like_regulator"/>
</dbReference>
<dbReference type="InterPro" id="IPR048792">
    <property type="entry name" value="CarD_C"/>
</dbReference>
<name>A0ABR9R3L5_9FIRM</name>
<comment type="caution">
    <text evidence="2">The sequence shown here is derived from an EMBL/GenBank/DDBJ whole genome shotgun (WGS) entry which is preliminary data.</text>
</comment>
<dbReference type="Gene3D" id="2.40.10.170">
    <property type="match status" value="1"/>
</dbReference>
<evidence type="ECO:0000259" key="1">
    <source>
        <dbReference type="Pfam" id="PF21095"/>
    </source>
</evidence>
<dbReference type="EMBL" id="JADCKC010000002">
    <property type="protein sequence ID" value="MBE5037650.1"/>
    <property type="molecule type" value="Genomic_DNA"/>
</dbReference>
<dbReference type="Gene3D" id="1.20.58.1290">
    <property type="entry name" value="CarD-like, C-terminal domain"/>
    <property type="match status" value="1"/>
</dbReference>
<evidence type="ECO:0000313" key="3">
    <source>
        <dbReference type="Proteomes" id="UP000768567"/>
    </source>
</evidence>
<proteinExistence type="predicted"/>
<evidence type="ECO:0000313" key="2">
    <source>
        <dbReference type="EMBL" id="MBE5037650.1"/>
    </source>
</evidence>
<dbReference type="Pfam" id="PF21095">
    <property type="entry name" value="CarD_C"/>
    <property type="match status" value="1"/>
</dbReference>
<dbReference type="PANTHER" id="PTHR38447">
    <property type="entry name" value="TRANSCRIPTION FACTOR YDEB-RELATED"/>
    <property type="match status" value="1"/>
</dbReference>
<keyword evidence="3" id="KW-1185">Reference proteome</keyword>
<dbReference type="Proteomes" id="UP000768567">
    <property type="component" value="Unassembled WGS sequence"/>
</dbReference>
<dbReference type="InterPro" id="IPR042215">
    <property type="entry name" value="CarD-like_C"/>
</dbReference>
<gene>
    <name evidence="2" type="ORF">INF35_07615</name>
</gene>
<sequence>MVCYGTTGACQIASHEERQLGDQKQNCFVLKPVFDKSMTICVPEGNELLMARMHPVMTKEEILALIRELPSEDVKCDPNPDVRKQYYNETLKKGDHRELLRMVKAIYNFRRARRAVGKRLSGFDENAMREAENMLYTEFALVLDIQPAEVVPFIRRELGGEE</sequence>
<protein>
    <recommendedName>
        <fullName evidence="1">CarD C-terminal domain-containing protein</fullName>
    </recommendedName>
</protein>
<reference evidence="2 3" key="1">
    <citation type="submission" date="2020-10" db="EMBL/GenBank/DDBJ databases">
        <title>ChiBAC.</title>
        <authorList>
            <person name="Zenner C."/>
            <person name="Hitch T.C.A."/>
            <person name="Clavel T."/>
        </authorList>
    </citation>
    <scope>NUCLEOTIDE SEQUENCE [LARGE SCALE GENOMIC DNA]</scope>
    <source>
        <strain evidence="2 3">DSM 109015</strain>
    </source>
</reference>
<feature type="domain" description="CarD C-terminal" evidence="1">
    <location>
        <begin position="69"/>
        <end position="151"/>
    </location>
</feature>
<accession>A0ABR9R3L5</accession>
<organism evidence="2 3">
    <name type="scientific">Gemmiger gallinarum</name>
    <dbReference type="NCBI Taxonomy" id="2779354"/>
    <lineage>
        <taxon>Bacteria</taxon>
        <taxon>Bacillati</taxon>
        <taxon>Bacillota</taxon>
        <taxon>Clostridia</taxon>
        <taxon>Eubacteriales</taxon>
        <taxon>Gemmiger</taxon>
    </lineage>
</organism>
<dbReference type="PANTHER" id="PTHR38447:SF1">
    <property type="entry name" value="RNA POLYMERASE-BINDING TRANSCRIPTION FACTOR CARD"/>
    <property type="match status" value="1"/>
</dbReference>